<dbReference type="SUPFAM" id="SSF51905">
    <property type="entry name" value="FAD/NAD(P)-binding domain"/>
    <property type="match status" value="1"/>
</dbReference>
<dbReference type="PRINTS" id="PR00469">
    <property type="entry name" value="PNDRDTASEII"/>
</dbReference>
<dbReference type="PRINTS" id="PR00368">
    <property type="entry name" value="FADPNR"/>
</dbReference>
<name>A0A5D9CBT6_9SPHN</name>
<dbReference type="PANTHER" id="PTHR43400">
    <property type="entry name" value="FUMARATE REDUCTASE"/>
    <property type="match status" value="1"/>
</dbReference>
<dbReference type="GO" id="GO:0016491">
    <property type="term" value="F:oxidoreductase activity"/>
    <property type="evidence" value="ECO:0007669"/>
    <property type="project" value="UniProtKB-KW"/>
</dbReference>
<reference evidence="6 7" key="1">
    <citation type="submission" date="2019-08" db="EMBL/GenBank/DDBJ databases">
        <authorList>
            <person name="Wang G."/>
            <person name="Xu Z."/>
        </authorList>
    </citation>
    <scope>NUCLEOTIDE SEQUENCE [LARGE SCALE GENOMIC DNA]</scope>
    <source>
        <strain evidence="6 7">ZX</strain>
    </source>
</reference>
<sequence length="536" mass="56512">MSWDESFDVVVVGSGASGLTAAIVAAKRGLKVRVLEKAAVWGGTTALSGGGLWVPTNRYQRASGVHDTLDAAEAYLDEIRNPADDPTDKAKRRAMLEQGPHLVDLLTDEGFAWTSSPQPDYRAALHAGLARGLDMEIADGRRLGANLATMRRSGAPFAIMIKDIPKVSRAFTSLTSIAAMARVFLGEKLRRAKGWIPLGCGESLIGQLRMVADRLGIEVRLNSPIAEVVIEGGRATGIVLAGGGRIGAGKALFLCAGGFAHADAMRTELQGIDGAQSSASRDDTGDIIRMADAIGAKTAMLDAAWWGTAFAMPGVPDAIFCLAERSLPHSIVVDQSGRRFVNEAADYYSFGSAMRKAGLTEAWLIVDATHRSRYMFCGMMPGKTPQALIDAGFFIQADTIEALAGKTGIDAANLKATLARFNTMAAKGVDEDFQRGESPYEGFWNDPTVKPNGSFAPVDKGPFLAVRMLLGDLGTKGGLVTDEHSRVVGTDGQPIAGLYAAGNCTASIYGRSYPGPGATLGPAMTFAYIGANHIPA</sequence>
<dbReference type="Pfam" id="PF00890">
    <property type="entry name" value="FAD_binding_2"/>
    <property type="match status" value="1"/>
</dbReference>
<organism evidence="6 7">
    <name type="scientific">Sphingomonas montanisoli</name>
    <dbReference type="NCBI Taxonomy" id="2606412"/>
    <lineage>
        <taxon>Bacteria</taxon>
        <taxon>Pseudomonadati</taxon>
        <taxon>Pseudomonadota</taxon>
        <taxon>Alphaproteobacteria</taxon>
        <taxon>Sphingomonadales</taxon>
        <taxon>Sphingomonadaceae</taxon>
        <taxon>Sphingomonas</taxon>
    </lineage>
</organism>
<evidence type="ECO:0000313" key="6">
    <source>
        <dbReference type="EMBL" id="TZG28622.1"/>
    </source>
</evidence>
<proteinExistence type="predicted"/>
<dbReference type="AlphaFoldDB" id="A0A5D9CBT6"/>
<dbReference type="RefSeq" id="WP_149520288.1">
    <property type="nucleotide sequence ID" value="NZ_VTOU01000001.1"/>
</dbReference>
<dbReference type="InterPro" id="IPR036188">
    <property type="entry name" value="FAD/NAD-bd_sf"/>
</dbReference>
<accession>A0A5D9CBT6</accession>
<dbReference type="PANTHER" id="PTHR43400:SF10">
    <property type="entry name" value="3-OXOSTEROID 1-DEHYDROGENASE"/>
    <property type="match status" value="1"/>
</dbReference>
<comment type="caution">
    <text evidence="6">The sequence shown here is derived from an EMBL/GenBank/DDBJ whole genome shotgun (WGS) entry which is preliminary data.</text>
</comment>
<dbReference type="Proteomes" id="UP000322077">
    <property type="component" value="Unassembled WGS sequence"/>
</dbReference>
<protein>
    <submittedName>
        <fullName evidence="6">FAD-dependent oxidoreductase</fullName>
    </submittedName>
</protein>
<dbReference type="InterPro" id="IPR003953">
    <property type="entry name" value="FAD-dep_OxRdtase_2_FAD-bd"/>
</dbReference>
<dbReference type="Gene3D" id="3.90.700.10">
    <property type="entry name" value="Succinate dehydrogenase/fumarate reductase flavoprotein, catalytic domain"/>
    <property type="match status" value="1"/>
</dbReference>
<dbReference type="InterPro" id="IPR050315">
    <property type="entry name" value="FAD-oxidoreductase_2"/>
</dbReference>
<dbReference type="GO" id="GO:0008202">
    <property type="term" value="P:steroid metabolic process"/>
    <property type="evidence" value="ECO:0007669"/>
    <property type="project" value="UniProtKB-ARBA"/>
</dbReference>
<feature type="domain" description="FAD-dependent oxidoreductase 2 FAD-binding" evidence="5">
    <location>
        <begin position="8"/>
        <end position="520"/>
    </location>
</feature>
<evidence type="ECO:0000256" key="4">
    <source>
        <dbReference type="ARBA" id="ARBA00023002"/>
    </source>
</evidence>
<evidence type="ECO:0000256" key="2">
    <source>
        <dbReference type="ARBA" id="ARBA00022630"/>
    </source>
</evidence>
<evidence type="ECO:0000313" key="7">
    <source>
        <dbReference type="Proteomes" id="UP000322077"/>
    </source>
</evidence>
<keyword evidence="7" id="KW-1185">Reference proteome</keyword>
<evidence type="ECO:0000256" key="1">
    <source>
        <dbReference type="ARBA" id="ARBA00001974"/>
    </source>
</evidence>
<evidence type="ECO:0000256" key="3">
    <source>
        <dbReference type="ARBA" id="ARBA00022827"/>
    </source>
</evidence>
<dbReference type="InterPro" id="IPR027477">
    <property type="entry name" value="Succ_DH/fumarate_Rdtase_cat_sf"/>
</dbReference>
<keyword evidence="3" id="KW-0274">FAD</keyword>
<dbReference type="Gene3D" id="3.50.50.60">
    <property type="entry name" value="FAD/NAD(P)-binding domain"/>
    <property type="match status" value="2"/>
</dbReference>
<comment type="cofactor">
    <cofactor evidence="1">
        <name>FAD</name>
        <dbReference type="ChEBI" id="CHEBI:57692"/>
    </cofactor>
</comment>
<keyword evidence="2" id="KW-0285">Flavoprotein</keyword>
<dbReference type="SUPFAM" id="SSF56425">
    <property type="entry name" value="Succinate dehydrogenase/fumarate reductase flavoprotein, catalytic domain"/>
    <property type="match status" value="1"/>
</dbReference>
<keyword evidence="4" id="KW-0560">Oxidoreductase</keyword>
<evidence type="ECO:0000259" key="5">
    <source>
        <dbReference type="Pfam" id="PF00890"/>
    </source>
</evidence>
<dbReference type="EMBL" id="VTOU01000001">
    <property type="protein sequence ID" value="TZG28622.1"/>
    <property type="molecule type" value="Genomic_DNA"/>
</dbReference>
<gene>
    <name evidence="6" type="ORF">FYJ91_00255</name>
</gene>